<dbReference type="PANTHER" id="PTHR43806:SF11">
    <property type="entry name" value="CEREVISIN-RELATED"/>
    <property type="match status" value="1"/>
</dbReference>
<feature type="active site" description="Charge relay system" evidence="5">
    <location>
        <position position="192"/>
    </location>
</feature>
<dbReference type="RefSeq" id="WP_184592809.1">
    <property type="nucleotide sequence ID" value="NZ_BMUP01000005.1"/>
</dbReference>
<evidence type="ECO:0000313" key="7">
    <source>
        <dbReference type="EMBL" id="MBB3077214.1"/>
    </source>
</evidence>
<dbReference type="InterPro" id="IPR050131">
    <property type="entry name" value="Peptidase_S8_subtilisin-like"/>
</dbReference>
<dbReference type="EMBL" id="JACHXE010000003">
    <property type="protein sequence ID" value="MBB3077214.1"/>
    <property type="molecule type" value="Genomic_DNA"/>
</dbReference>
<comment type="caution">
    <text evidence="7">The sequence shown here is derived from an EMBL/GenBank/DDBJ whole genome shotgun (WGS) entry which is preliminary data.</text>
</comment>
<dbReference type="GO" id="GO:0004252">
    <property type="term" value="F:serine-type endopeptidase activity"/>
    <property type="evidence" value="ECO:0007669"/>
    <property type="project" value="UniProtKB-UniRule"/>
</dbReference>
<feature type="domain" description="Peptidase S8/S53" evidence="6">
    <location>
        <begin position="143"/>
        <end position="432"/>
    </location>
</feature>
<dbReference type="InterPro" id="IPR000209">
    <property type="entry name" value="Peptidase_S8/S53_dom"/>
</dbReference>
<dbReference type="PROSITE" id="PS00138">
    <property type="entry name" value="SUBTILASE_SER"/>
    <property type="match status" value="1"/>
</dbReference>
<proteinExistence type="inferred from homology"/>
<keyword evidence="8" id="KW-1185">Reference proteome</keyword>
<organism evidence="7 8">
    <name type="scientific">Streptomyces violarus</name>
    <dbReference type="NCBI Taxonomy" id="67380"/>
    <lineage>
        <taxon>Bacteria</taxon>
        <taxon>Bacillati</taxon>
        <taxon>Actinomycetota</taxon>
        <taxon>Actinomycetes</taxon>
        <taxon>Kitasatosporales</taxon>
        <taxon>Streptomycetaceae</taxon>
        <taxon>Streptomyces</taxon>
    </lineage>
</organism>
<keyword evidence="4 5" id="KW-0720">Serine protease</keyword>
<dbReference type="PROSITE" id="PS51892">
    <property type="entry name" value="SUBTILASE"/>
    <property type="match status" value="1"/>
</dbReference>
<name>A0A7W4ZR83_9ACTN</name>
<dbReference type="InterPro" id="IPR015500">
    <property type="entry name" value="Peptidase_S8_subtilisin-rel"/>
</dbReference>
<dbReference type="PANTHER" id="PTHR43806">
    <property type="entry name" value="PEPTIDASE S8"/>
    <property type="match status" value="1"/>
</dbReference>
<dbReference type="InterPro" id="IPR023828">
    <property type="entry name" value="Peptidase_S8_Ser-AS"/>
</dbReference>
<dbReference type="PRINTS" id="PR00723">
    <property type="entry name" value="SUBTILISIN"/>
</dbReference>
<keyword evidence="2 5" id="KW-0645">Protease</keyword>
<reference evidence="7 8" key="1">
    <citation type="submission" date="2020-08" db="EMBL/GenBank/DDBJ databases">
        <title>Genomic Encyclopedia of Type Strains, Phase III (KMG-III): the genomes of soil and plant-associated and newly described type strains.</title>
        <authorList>
            <person name="Whitman W."/>
        </authorList>
    </citation>
    <scope>NUCLEOTIDE SEQUENCE [LARGE SCALE GENOMIC DNA]</scope>
    <source>
        <strain evidence="7 8">CECT 3237</strain>
    </source>
</reference>
<dbReference type="Gene3D" id="3.40.50.200">
    <property type="entry name" value="Peptidase S8/S53 domain"/>
    <property type="match status" value="1"/>
</dbReference>
<dbReference type="AlphaFoldDB" id="A0A7W4ZR83"/>
<sequence>MRVLIQMKPERDVVEAVANPQLTATTQDVAGSMPGVELDQSFTPVALPRPVPSTADGDPLSLTQPLRFSMRPEDATVLVRGEIHDYDTASRLSMLALSRPQIVGISADPVIQTSPTCPGDGPVGNWQDVKNLLAELGADDLDGSGIALAITDTGINTQHLSNELDRPVTVDAARSWNPPGVTGRPGQFPVDHGTMCAFDALIAAPKATLIDIPVLLSQQQGPTVMSGLLSDAVAAYSHLWSVLETMPDDKRALVVSNSWGSFSPRWDFPPSHPGNYSDNPGHPFNLMVTALESAGADVLFAAGNCGLDCPDGRCEFPDRPIVGANSHPRALSIGGVDTRGNRVGYSSQGPGRLDSNKPDICAYTHFEGSHAFGAGEPDSGTSAACPVAAGVVAAVRTQWSTNVIKPAELRTLLQRTADDRGAAGFDHDYGFGIINVPAIMDALRRRSKNGHGTRR</sequence>
<comment type="similarity">
    <text evidence="1 5">Belongs to the peptidase S8 family.</text>
</comment>
<dbReference type="SUPFAM" id="SSF52743">
    <property type="entry name" value="Subtilisin-like"/>
    <property type="match status" value="1"/>
</dbReference>
<feature type="active site" description="Charge relay system" evidence="5">
    <location>
        <position position="152"/>
    </location>
</feature>
<dbReference type="GO" id="GO:0006508">
    <property type="term" value="P:proteolysis"/>
    <property type="evidence" value="ECO:0007669"/>
    <property type="project" value="UniProtKB-KW"/>
</dbReference>
<evidence type="ECO:0000313" key="8">
    <source>
        <dbReference type="Proteomes" id="UP000572907"/>
    </source>
</evidence>
<evidence type="ECO:0000256" key="1">
    <source>
        <dbReference type="ARBA" id="ARBA00011073"/>
    </source>
</evidence>
<evidence type="ECO:0000256" key="2">
    <source>
        <dbReference type="ARBA" id="ARBA00022670"/>
    </source>
</evidence>
<dbReference type="Pfam" id="PF00082">
    <property type="entry name" value="Peptidase_S8"/>
    <property type="match status" value="1"/>
</dbReference>
<feature type="active site" description="Charge relay system" evidence="5">
    <location>
        <position position="382"/>
    </location>
</feature>
<evidence type="ECO:0000259" key="6">
    <source>
        <dbReference type="Pfam" id="PF00082"/>
    </source>
</evidence>
<accession>A0A7W4ZR83</accession>
<dbReference type="InterPro" id="IPR036852">
    <property type="entry name" value="Peptidase_S8/S53_dom_sf"/>
</dbReference>
<evidence type="ECO:0000256" key="5">
    <source>
        <dbReference type="PROSITE-ProRule" id="PRU01240"/>
    </source>
</evidence>
<evidence type="ECO:0000256" key="4">
    <source>
        <dbReference type="ARBA" id="ARBA00022825"/>
    </source>
</evidence>
<gene>
    <name evidence="7" type="ORF">FHS41_003702</name>
</gene>
<dbReference type="Proteomes" id="UP000572907">
    <property type="component" value="Unassembled WGS sequence"/>
</dbReference>
<keyword evidence="3 5" id="KW-0378">Hydrolase</keyword>
<evidence type="ECO:0000256" key="3">
    <source>
        <dbReference type="ARBA" id="ARBA00022801"/>
    </source>
</evidence>
<protein>
    <submittedName>
        <fullName evidence="7">Subtilisin family serine protease</fullName>
    </submittedName>
</protein>